<dbReference type="InterPro" id="IPR049712">
    <property type="entry name" value="Poly_export"/>
</dbReference>
<gene>
    <name evidence="4" type="ORF">S1001342_00844</name>
</gene>
<protein>
    <submittedName>
        <fullName evidence="4">Putative polysaccharide export protein</fullName>
    </submittedName>
</protein>
<evidence type="ECO:0000256" key="2">
    <source>
        <dbReference type="SAM" id="MobiDB-lite"/>
    </source>
</evidence>
<dbReference type="RefSeq" id="WP_250698177.1">
    <property type="nucleotide sequence ID" value="NZ_CP021509.1"/>
</dbReference>
<evidence type="ECO:0000259" key="3">
    <source>
        <dbReference type="Pfam" id="PF02563"/>
    </source>
</evidence>
<dbReference type="Pfam" id="PF02563">
    <property type="entry name" value="Poly_export"/>
    <property type="match status" value="1"/>
</dbReference>
<dbReference type="PANTHER" id="PTHR33619">
    <property type="entry name" value="POLYSACCHARIDE EXPORT PROTEIN GFCE-RELATED"/>
    <property type="match status" value="1"/>
</dbReference>
<dbReference type="EMBL" id="CP021509">
    <property type="protein sequence ID" value="ARW47199.1"/>
    <property type="molecule type" value="Genomic_DNA"/>
</dbReference>
<evidence type="ECO:0000256" key="1">
    <source>
        <dbReference type="ARBA" id="ARBA00022729"/>
    </source>
</evidence>
<organism evidence="4 5">
    <name type="scientific">Acetobacter pasteurianus subsp. pasteurianus</name>
    <dbReference type="NCBI Taxonomy" id="481145"/>
    <lineage>
        <taxon>Bacteria</taxon>
        <taxon>Pseudomonadati</taxon>
        <taxon>Pseudomonadota</taxon>
        <taxon>Alphaproteobacteria</taxon>
        <taxon>Acetobacterales</taxon>
        <taxon>Acetobacteraceae</taxon>
        <taxon>Acetobacter</taxon>
    </lineage>
</organism>
<keyword evidence="1" id="KW-0732">Signal</keyword>
<accession>A0A1Y0XWA8</accession>
<evidence type="ECO:0000313" key="4">
    <source>
        <dbReference type="EMBL" id="ARW47199.1"/>
    </source>
</evidence>
<dbReference type="InterPro" id="IPR003715">
    <property type="entry name" value="Poly_export_N"/>
</dbReference>
<feature type="domain" description="Polysaccharide export protein N-terminal" evidence="3">
    <location>
        <begin position="105"/>
        <end position="226"/>
    </location>
</feature>
<name>A0A1Y0XWA8_ACEPA</name>
<proteinExistence type="predicted"/>
<evidence type="ECO:0000313" key="5">
    <source>
        <dbReference type="Proteomes" id="UP000196205"/>
    </source>
</evidence>
<feature type="region of interest" description="Disordered" evidence="2">
    <location>
        <begin position="144"/>
        <end position="171"/>
    </location>
</feature>
<reference evidence="4 5" key="1">
    <citation type="submission" date="2017-05" db="EMBL/GenBank/DDBJ databases">
        <title>Genome sequence of Acetobacter pasteurianus subsp. pasteurianus strain SRCM101342.</title>
        <authorList>
            <person name="Cho S.H."/>
        </authorList>
    </citation>
    <scope>NUCLEOTIDE SEQUENCE [LARGE SCALE GENOMIC DNA]</scope>
    <source>
        <strain evidence="4 5">SRCM101342</strain>
    </source>
</reference>
<dbReference type="Proteomes" id="UP000196205">
    <property type="component" value="Chromosome"/>
</dbReference>
<dbReference type="AlphaFoldDB" id="A0A1Y0XWA8"/>
<feature type="compositionally biased region" description="Polar residues" evidence="2">
    <location>
        <begin position="159"/>
        <end position="171"/>
    </location>
</feature>
<dbReference type="PANTHER" id="PTHR33619:SF3">
    <property type="entry name" value="POLYSACCHARIDE EXPORT PROTEIN GFCE-RELATED"/>
    <property type="match status" value="1"/>
</dbReference>
<dbReference type="Gene3D" id="3.30.1950.10">
    <property type="entry name" value="wza like domain"/>
    <property type="match status" value="1"/>
</dbReference>
<dbReference type="GO" id="GO:0015159">
    <property type="term" value="F:polysaccharide transmembrane transporter activity"/>
    <property type="evidence" value="ECO:0007669"/>
    <property type="project" value="InterPro"/>
</dbReference>
<dbReference type="Gene3D" id="3.10.560.10">
    <property type="entry name" value="Outer membrane lipoprotein wza domain like"/>
    <property type="match status" value="2"/>
</dbReference>
<sequence length="441" mass="46695">MLSQPLGEHIVRQLSLTNRPKKHPHRFFPRDLMTLAVCLVSLAACGSLPNSGPTESEVLKSQQDPQKNNLGFGIVQISADLLTLIASENATPLSSLEEEVTSQHGSNDEIGPGDILQISVYELGSAIFSGGGSNVADSPTAEALAGAGGGSGSSSSLLMSNTSSTRSGTTATLSNLPPMVVSGHGTIDVPYVGKLYVIGKTTDTLAAEIKAALTKKSQAPQVLVRLVQSLTNSAIIYGDVKKPGRIVLTPNRECLLDIIALAQGSTHASEDSVIQLTRAGHVVRVPMSVPEADPSQNIQIQPGDRVEVIYKPRSFTVFGAAGTVTEKPFAAPELSLAEAIARVGGPADGKADPNGIFLLRYEDNNIVQRLGLPTSPGSPVTPIVYQIDMMNPGNYFLAQHFVMKDKDMLYFSNAKANEFYKLFGLISTIIQPGITAGYMAR</sequence>